<organism evidence="1">
    <name type="scientific">candidate division CPR3 bacterium</name>
    <dbReference type="NCBI Taxonomy" id="2268181"/>
    <lineage>
        <taxon>Bacteria</taxon>
        <taxon>Bacteria division CPR3</taxon>
    </lineage>
</organism>
<proteinExistence type="predicted"/>
<reference evidence="1" key="1">
    <citation type="journal article" date="2020" name="mSystems">
        <title>Genome- and Community-Level Interaction Insights into Carbon Utilization and Element Cycling Functions of Hydrothermarchaeota in Hydrothermal Sediment.</title>
        <authorList>
            <person name="Zhou Z."/>
            <person name="Liu Y."/>
            <person name="Xu W."/>
            <person name="Pan J."/>
            <person name="Luo Z.H."/>
            <person name="Li M."/>
        </authorList>
    </citation>
    <scope>NUCLEOTIDE SEQUENCE [LARGE SCALE GENOMIC DNA]</scope>
    <source>
        <strain evidence="1">SpSt-579</strain>
    </source>
</reference>
<evidence type="ECO:0000313" key="1">
    <source>
        <dbReference type="EMBL" id="HGT70855.1"/>
    </source>
</evidence>
<protein>
    <submittedName>
        <fullName evidence="1">Uncharacterized protein</fullName>
    </submittedName>
</protein>
<sequence>MLGKKSRPRFDPSGKPAHILDLRKMILEAQKFETALACIVTIRENQEFEELKSLAFRRARMLTSCFKDAENLYRESLLMEDPTIEEDCWQRYLYFKKTDGKKGLKRLLKIITKKRK</sequence>
<gene>
    <name evidence="1" type="ORF">ENT43_01170</name>
</gene>
<dbReference type="AlphaFoldDB" id="A0A7C4R2Z7"/>
<accession>A0A7C4R2Z7</accession>
<dbReference type="EMBL" id="DSYQ01000004">
    <property type="protein sequence ID" value="HGT70855.1"/>
    <property type="molecule type" value="Genomic_DNA"/>
</dbReference>
<name>A0A7C4R2Z7_UNCC3</name>
<comment type="caution">
    <text evidence="1">The sequence shown here is derived from an EMBL/GenBank/DDBJ whole genome shotgun (WGS) entry which is preliminary data.</text>
</comment>